<reference evidence="1 2" key="1">
    <citation type="journal article" date="2019" name="Appl. Microbiol. Biotechnol.">
        <title>Uncovering carbohydrate metabolism through a genotype-phenotype association study of 56 lactic acid bacteria genomes.</title>
        <authorList>
            <person name="Buron-Moles G."/>
            <person name="Chailyan A."/>
            <person name="Dolejs I."/>
            <person name="Forster J."/>
            <person name="Miks M.H."/>
        </authorList>
    </citation>
    <scope>NUCLEOTIDE SEQUENCE [LARGE SCALE GENOMIC DNA]</scope>
    <source>
        <strain evidence="1 2">ATCC 4005</strain>
    </source>
</reference>
<organism evidence="1 2">
    <name type="scientific">Lentilactobacillus buchneri DSM 20057</name>
    <dbReference type="NCBI Taxonomy" id="1423728"/>
    <lineage>
        <taxon>Bacteria</taxon>
        <taxon>Bacillati</taxon>
        <taxon>Bacillota</taxon>
        <taxon>Bacilli</taxon>
        <taxon>Lactobacillales</taxon>
        <taxon>Lactobacillaceae</taxon>
        <taxon>Lentilactobacillus</taxon>
    </lineage>
</organism>
<evidence type="ECO:0000313" key="2">
    <source>
        <dbReference type="Proteomes" id="UP000295181"/>
    </source>
</evidence>
<dbReference type="RefSeq" id="WP_013729011.1">
    <property type="nucleotide sequence ID" value="NZ_AZDM01000059.1"/>
</dbReference>
<dbReference type="AlphaFoldDB" id="A0A4R5NUJ9"/>
<sequence>MKQQKSLIPLNQIISTMSSQDKLYSTLVSLLKRTNQIPIKSKNNKIAFDWEKFISFSPKLRLQTLVNVINNQVVYGRRLDRKNYNFFIGFLIFSIQQYDIKAITTSSIMLLTQSDSVELKNTITRFVKAQQRENGYFGYLNPLLSEINRESVTEFVNTTTAYLMLLNSYLKK</sequence>
<gene>
    <name evidence="1" type="ORF">C5L32_001636</name>
</gene>
<comment type="caution">
    <text evidence="1">The sequence shown here is derived from an EMBL/GenBank/DDBJ whole genome shotgun (WGS) entry which is preliminary data.</text>
</comment>
<dbReference type="EMBL" id="PUFP01000002">
    <property type="protein sequence ID" value="TDG81543.1"/>
    <property type="molecule type" value="Genomic_DNA"/>
</dbReference>
<accession>A0A4R5NUJ9</accession>
<proteinExistence type="predicted"/>
<dbReference type="Proteomes" id="UP000295181">
    <property type="component" value="Unassembled WGS sequence"/>
</dbReference>
<dbReference type="GeneID" id="72461183"/>
<protein>
    <submittedName>
        <fullName evidence="1">Uncharacterized protein</fullName>
    </submittedName>
</protein>
<evidence type="ECO:0000313" key="1">
    <source>
        <dbReference type="EMBL" id="TDG81543.1"/>
    </source>
</evidence>
<name>A0A4R5NUJ9_LENBU</name>